<evidence type="ECO:0000313" key="3">
    <source>
        <dbReference type="Proteomes" id="UP000046395"/>
    </source>
</evidence>
<proteinExistence type="predicted"/>
<evidence type="ECO:0000259" key="2">
    <source>
        <dbReference type="PROSITE" id="PS50202"/>
    </source>
</evidence>
<keyword evidence="3" id="KW-1185">Reference proteome</keyword>
<dbReference type="STRING" id="70415.A0A5S6Q991"/>
<name>A0A5S6Q991_TRIMR</name>
<reference evidence="4" key="1">
    <citation type="submission" date="2019-12" db="UniProtKB">
        <authorList>
            <consortium name="WormBaseParasite"/>
        </authorList>
    </citation>
    <scope>IDENTIFICATION</scope>
</reference>
<evidence type="ECO:0000256" key="1">
    <source>
        <dbReference type="RuleBase" id="RU003425"/>
    </source>
</evidence>
<keyword evidence="1" id="KW-0206">Cytoskeleton</keyword>
<organism evidence="3 4">
    <name type="scientific">Trichuris muris</name>
    <name type="common">Mouse whipworm</name>
    <dbReference type="NCBI Taxonomy" id="70415"/>
    <lineage>
        <taxon>Eukaryota</taxon>
        <taxon>Metazoa</taxon>
        <taxon>Ecdysozoa</taxon>
        <taxon>Nematoda</taxon>
        <taxon>Enoplea</taxon>
        <taxon>Dorylaimia</taxon>
        <taxon>Trichinellida</taxon>
        <taxon>Trichuridae</taxon>
        <taxon>Trichuris</taxon>
    </lineage>
</organism>
<dbReference type="SUPFAM" id="SSF49354">
    <property type="entry name" value="PapD-like"/>
    <property type="match status" value="1"/>
</dbReference>
<dbReference type="InterPro" id="IPR000535">
    <property type="entry name" value="MSP_dom"/>
</dbReference>
<protein>
    <recommendedName>
        <fullName evidence="1">Major sperm protein</fullName>
    </recommendedName>
</protein>
<accession>A0A5S6Q991</accession>
<dbReference type="AlphaFoldDB" id="A0A5S6Q991"/>
<sequence>MSASKGCGLEVMPAESFNMQGKASETVEVQMTLRNTNDSTRLAFKMKPGSPNLIRTQPVIGILEPLQSATVTIRRMPYDPEQYCGNVTKLLVMSLPVEGNITEAKVFWATTEKEAMKDRITIKIVQT</sequence>
<dbReference type="Proteomes" id="UP000046395">
    <property type="component" value="Unassembled WGS sequence"/>
</dbReference>
<dbReference type="InterPro" id="IPR008962">
    <property type="entry name" value="PapD-like_sf"/>
</dbReference>
<dbReference type="PROSITE" id="PS50202">
    <property type="entry name" value="MSP"/>
    <property type="match status" value="1"/>
</dbReference>
<feature type="domain" description="MSP" evidence="2">
    <location>
        <begin position="8"/>
        <end position="125"/>
    </location>
</feature>
<comment type="function">
    <text evidence="1">Central component in molecular interactions underlying sperm crawling. Forms an extensive filament system that extends from sperm villipoda, along the leading edge of the pseudopod.</text>
</comment>
<dbReference type="Pfam" id="PF00635">
    <property type="entry name" value="Motile_Sperm"/>
    <property type="match status" value="1"/>
</dbReference>
<evidence type="ECO:0000313" key="4">
    <source>
        <dbReference type="WBParaSite" id="TMUE_1000003645.1"/>
    </source>
</evidence>
<dbReference type="InterPro" id="IPR013783">
    <property type="entry name" value="Ig-like_fold"/>
</dbReference>
<keyword evidence="1" id="KW-0963">Cytoplasm</keyword>
<dbReference type="Gene3D" id="2.60.40.10">
    <property type="entry name" value="Immunoglobulins"/>
    <property type="match status" value="1"/>
</dbReference>
<dbReference type="WBParaSite" id="TMUE_1000003645.1">
    <property type="protein sequence ID" value="TMUE_1000003645.1"/>
    <property type="gene ID" value="WBGene00289617"/>
</dbReference>